<gene>
    <name evidence="2" type="ORF">NX722_01275</name>
</gene>
<dbReference type="InterPro" id="IPR029058">
    <property type="entry name" value="AB_hydrolase_fold"/>
</dbReference>
<accession>A0ABT3MPJ9</accession>
<name>A0ABT3MPJ9_9GAMM</name>
<organism evidence="2 3">
    <name type="scientific">Endozoicomonas gorgoniicola</name>
    <dbReference type="NCBI Taxonomy" id="1234144"/>
    <lineage>
        <taxon>Bacteria</taxon>
        <taxon>Pseudomonadati</taxon>
        <taxon>Pseudomonadota</taxon>
        <taxon>Gammaproteobacteria</taxon>
        <taxon>Oceanospirillales</taxon>
        <taxon>Endozoicomonadaceae</taxon>
        <taxon>Endozoicomonas</taxon>
    </lineage>
</organism>
<dbReference type="Gene3D" id="3.40.50.1820">
    <property type="entry name" value="alpha/beta hydrolase"/>
    <property type="match status" value="1"/>
</dbReference>
<dbReference type="RefSeq" id="WP_262566356.1">
    <property type="nucleotide sequence ID" value="NZ_JAPFCC010000001.1"/>
</dbReference>
<evidence type="ECO:0000313" key="2">
    <source>
        <dbReference type="EMBL" id="MCW7551292.1"/>
    </source>
</evidence>
<dbReference type="Pfam" id="PF12146">
    <property type="entry name" value="Hydrolase_4"/>
    <property type="match status" value="1"/>
</dbReference>
<sequence>MDQTITLPTDDGHNIPVFQWPCDQAKAVVHISHGLSEYAQRYHSLALQLNDAGFEVFAHNHRGHGQSASQNAIFAHKRGWDKVVEDLDIVVQSINEQSPGKPLFLLGHSMGSYILQSYLMRYSARSVAGSVLSGSNLAPQPLLTLARFIAQVEGYRQGKNGQSPIIYALVFGQYNRAFRPKRTEFDWLSRDPTAVDAYINDPLCGQRPGNQLWYDLFGGLKSISSVKALQQVSAELPILVMGGTHDPVSAPAAPPEKNGQHKLSQALQKAGVKDVTLTLYPEGRHEMFNEINREQVVSDLIEWLESKIH</sequence>
<dbReference type="EMBL" id="JAPFCC010000001">
    <property type="protein sequence ID" value="MCW7551292.1"/>
    <property type="molecule type" value="Genomic_DNA"/>
</dbReference>
<dbReference type="InterPro" id="IPR051044">
    <property type="entry name" value="MAG_DAG_Lipase"/>
</dbReference>
<keyword evidence="3" id="KW-1185">Reference proteome</keyword>
<dbReference type="PANTHER" id="PTHR11614">
    <property type="entry name" value="PHOSPHOLIPASE-RELATED"/>
    <property type="match status" value="1"/>
</dbReference>
<evidence type="ECO:0000259" key="1">
    <source>
        <dbReference type="Pfam" id="PF12146"/>
    </source>
</evidence>
<comment type="caution">
    <text evidence="2">The sequence shown here is derived from an EMBL/GenBank/DDBJ whole genome shotgun (WGS) entry which is preliminary data.</text>
</comment>
<proteinExistence type="predicted"/>
<dbReference type="Proteomes" id="UP001209854">
    <property type="component" value="Unassembled WGS sequence"/>
</dbReference>
<evidence type="ECO:0000313" key="3">
    <source>
        <dbReference type="Proteomes" id="UP001209854"/>
    </source>
</evidence>
<reference evidence="2 3" key="1">
    <citation type="submission" date="2022-10" db="EMBL/GenBank/DDBJ databases">
        <title>High-quality genome sequences of two octocoral-associated bacteria, Endozoicomonas euniceicola EF212 and Endozoicomonas gorgoniicola PS125.</title>
        <authorList>
            <person name="Chiou Y.-J."/>
            <person name="Chen Y.-H."/>
        </authorList>
    </citation>
    <scope>NUCLEOTIDE SEQUENCE [LARGE SCALE GENOMIC DNA]</scope>
    <source>
        <strain evidence="2 3">PS125</strain>
    </source>
</reference>
<feature type="domain" description="Serine aminopeptidase S33" evidence="1">
    <location>
        <begin position="24"/>
        <end position="291"/>
    </location>
</feature>
<dbReference type="InterPro" id="IPR022742">
    <property type="entry name" value="Hydrolase_4"/>
</dbReference>
<protein>
    <submittedName>
        <fullName evidence="2">Lysophospholipase</fullName>
    </submittedName>
</protein>
<dbReference type="SUPFAM" id="SSF53474">
    <property type="entry name" value="alpha/beta-Hydrolases"/>
    <property type="match status" value="1"/>
</dbReference>